<evidence type="ECO:0000259" key="1">
    <source>
        <dbReference type="PROSITE" id="PS51186"/>
    </source>
</evidence>
<dbReference type="PANTHER" id="PTHR43441">
    <property type="entry name" value="RIBOSOMAL-PROTEIN-SERINE ACETYLTRANSFERASE"/>
    <property type="match status" value="1"/>
</dbReference>
<dbReference type="GO" id="GO:0008999">
    <property type="term" value="F:protein-N-terminal-alanine acetyltransferase activity"/>
    <property type="evidence" value="ECO:0007669"/>
    <property type="project" value="TreeGrafter"/>
</dbReference>
<organism evidence="2 3">
    <name type="scientific">Kribbella italica</name>
    <dbReference type="NCBI Taxonomy" id="1540520"/>
    <lineage>
        <taxon>Bacteria</taxon>
        <taxon>Bacillati</taxon>
        <taxon>Actinomycetota</taxon>
        <taxon>Actinomycetes</taxon>
        <taxon>Propionibacteriales</taxon>
        <taxon>Kribbellaceae</taxon>
        <taxon>Kribbella</taxon>
    </lineage>
</organism>
<keyword evidence="2" id="KW-0808">Transferase</keyword>
<dbReference type="Pfam" id="PF13302">
    <property type="entry name" value="Acetyltransf_3"/>
    <property type="match status" value="1"/>
</dbReference>
<evidence type="ECO:0000313" key="3">
    <source>
        <dbReference type="Proteomes" id="UP000549971"/>
    </source>
</evidence>
<proteinExistence type="predicted"/>
<gene>
    <name evidence="2" type="ORF">HDA39_001734</name>
</gene>
<dbReference type="InterPro" id="IPR016181">
    <property type="entry name" value="Acyl_CoA_acyltransferase"/>
</dbReference>
<dbReference type="RefSeq" id="WP_184794699.1">
    <property type="nucleotide sequence ID" value="NZ_JACHMY010000001.1"/>
</dbReference>
<dbReference type="EMBL" id="JACHMY010000001">
    <property type="protein sequence ID" value="MBB5835000.1"/>
    <property type="molecule type" value="Genomic_DNA"/>
</dbReference>
<dbReference type="GO" id="GO:1990189">
    <property type="term" value="F:protein N-terminal-serine acetyltransferase activity"/>
    <property type="evidence" value="ECO:0007669"/>
    <property type="project" value="TreeGrafter"/>
</dbReference>
<feature type="domain" description="N-acetyltransferase" evidence="1">
    <location>
        <begin position="18"/>
        <end position="188"/>
    </location>
</feature>
<keyword evidence="3" id="KW-1185">Reference proteome</keyword>
<dbReference type="Proteomes" id="UP000549971">
    <property type="component" value="Unassembled WGS sequence"/>
</dbReference>
<dbReference type="PROSITE" id="PS51186">
    <property type="entry name" value="GNAT"/>
    <property type="match status" value="1"/>
</dbReference>
<sequence>MLTTHWPLRNLRLTTDRLVLRPPTDEELSDIADVAAAGISRPGEHPFLRAWPDEPAARARGVVQQHWTHLGSWTPDEWDLELGVFRDGMPLGLVGLMGSEFRVLREVKTWSWLGLAHQRQGYGTEARSALLHLAFEGLDAVAARTEVFEDNSGSQGVSRKLGYRPDGISRDVLNGEPIVSDRLRLTREDWFAVERPKVEIAGLDECRDWFVDPS</sequence>
<dbReference type="SUPFAM" id="SSF55729">
    <property type="entry name" value="Acyl-CoA N-acyltransferases (Nat)"/>
    <property type="match status" value="1"/>
</dbReference>
<name>A0A7W9J4I7_9ACTN</name>
<dbReference type="GO" id="GO:0005737">
    <property type="term" value="C:cytoplasm"/>
    <property type="evidence" value="ECO:0007669"/>
    <property type="project" value="TreeGrafter"/>
</dbReference>
<dbReference type="InterPro" id="IPR051908">
    <property type="entry name" value="Ribosomal_N-acetyltransferase"/>
</dbReference>
<reference evidence="2 3" key="1">
    <citation type="submission" date="2020-08" db="EMBL/GenBank/DDBJ databases">
        <title>Sequencing the genomes of 1000 actinobacteria strains.</title>
        <authorList>
            <person name="Klenk H.-P."/>
        </authorList>
    </citation>
    <scope>NUCLEOTIDE SEQUENCE [LARGE SCALE GENOMIC DNA]</scope>
    <source>
        <strain evidence="2 3">DSM 28967</strain>
    </source>
</reference>
<dbReference type="AlphaFoldDB" id="A0A7W9J4I7"/>
<evidence type="ECO:0000313" key="2">
    <source>
        <dbReference type="EMBL" id="MBB5835000.1"/>
    </source>
</evidence>
<comment type="caution">
    <text evidence="2">The sequence shown here is derived from an EMBL/GenBank/DDBJ whole genome shotgun (WGS) entry which is preliminary data.</text>
</comment>
<dbReference type="Gene3D" id="3.40.630.30">
    <property type="match status" value="1"/>
</dbReference>
<protein>
    <submittedName>
        <fullName evidence="2">RimJ/RimL family protein N-acetyltransferase</fullName>
    </submittedName>
</protein>
<accession>A0A7W9J4I7</accession>
<dbReference type="InterPro" id="IPR000182">
    <property type="entry name" value="GNAT_dom"/>
</dbReference>
<dbReference type="PANTHER" id="PTHR43441:SF11">
    <property type="entry name" value="RIBOSOMAL-PROTEIN-SERINE ACETYLTRANSFERASE"/>
    <property type="match status" value="1"/>
</dbReference>